<protein>
    <submittedName>
        <fullName evidence="2">Uncharacterized protein</fullName>
    </submittedName>
</protein>
<keyword evidence="3" id="KW-1185">Reference proteome</keyword>
<evidence type="ECO:0000256" key="1">
    <source>
        <dbReference type="SAM" id="Phobius"/>
    </source>
</evidence>
<feature type="transmembrane region" description="Helical" evidence="1">
    <location>
        <begin position="12"/>
        <end position="37"/>
    </location>
</feature>
<dbReference type="EMBL" id="CM009307">
    <property type="protein sequence ID" value="PNS94400.1"/>
    <property type="molecule type" value="Genomic_DNA"/>
</dbReference>
<evidence type="ECO:0000313" key="2">
    <source>
        <dbReference type="EMBL" id="PNS94400.1"/>
    </source>
</evidence>
<dbReference type="Proteomes" id="UP000006729">
    <property type="component" value="Chromosome 18"/>
</dbReference>
<sequence>MKAKTKKDDELVRLVVLPFSSTGFLFPPLSICLRLPLVLVLAEDGGREGYPAVMLLLLFAASGGRIRLLCCSCLLLLKVAEELQLVMTAPLLVPAPSAEKKAKLLLATGKRYR</sequence>
<accession>A0A2K1X0V8</accession>
<keyword evidence="1" id="KW-1133">Transmembrane helix</keyword>
<organism evidence="2 3">
    <name type="scientific">Populus trichocarpa</name>
    <name type="common">Western balsam poplar</name>
    <name type="synonym">Populus balsamifera subsp. trichocarpa</name>
    <dbReference type="NCBI Taxonomy" id="3694"/>
    <lineage>
        <taxon>Eukaryota</taxon>
        <taxon>Viridiplantae</taxon>
        <taxon>Streptophyta</taxon>
        <taxon>Embryophyta</taxon>
        <taxon>Tracheophyta</taxon>
        <taxon>Spermatophyta</taxon>
        <taxon>Magnoliopsida</taxon>
        <taxon>eudicotyledons</taxon>
        <taxon>Gunneridae</taxon>
        <taxon>Pentapetalae</taxon>
        <taxon>rosids</taxon>
        <taxon>fabids</taxon>
        <taxon>Malpighiales</taxon>
        <taxon>Salicaceae</taxon>
        <taxon>Saliceae</taxon>
        <taxon>Populus</taxon>
    </lineage>
</organism>
<name>A0A2K1X0V8_POPTR</name>
<proteinExistence type="predicted"/>
<feature type="transmembrane region" description="Helical" evidence="1">
    <location>
        <begin position="49"/>
        <end position="77"/>
    </location>
</feature>
<evidence type="ECO:0000313" key="3">
    <source>
        <dbReference type="Proteomes" id="UP000006729"/>
    </source>
</evidence>
<keyword evidence="1" id="KW-0472">Membrane</keyword>
<reference evidence="2 3" key="1">
    <citation type="journal article" date="2006" name="Science">
        <title>The genome of black cottonwood, Populus trichocarpa (Torr. &amp; Gray).</title>
        <authorList>
            <person name="Tuskan G.A."/>
            <person name="Difazio S."/>
            <person name="Jansson S."/>
            <person name="Bohlmann J."/>
            <person name="Grigoriev I."/>
            <person name="Hellsten U."/>
            <person name="Putnam N."/>
            <person name="Ralph S."/>
            <person name="Rombauts S."/>
            <person name="Salamov A."/>
            <person name="Schein J."/>
            <person name="Sterck L."/>
            <person name="Aerts A."/>
            <person name="Bhalerao R.R."/>
            <person name="Bhalerao R.P."/>
            <person name="Blaudez D."/>
            <person name="Boerjan W."/>
            <person name="Brun A."/>
            <person name="Brunner A."/>
            <person name="Busov V."/>
            <person name="Campbell M."/>
            <person name="Carlson J."/>
            <person name="Chalot M."/>
            <person name="Chapman J."/>
            <person name="Chen G.L."/>
            <person name="Cooper D."/>
            <person name="Coutinho P.M."/>
            <person name="Couturier J."/>
            <person name="Covert S."/>
            <person name="Cronk Q."/>
            <person name="Cunningham R."/>
            <person name="Davis J."/>
            <person name="Degroeve S."/>
            <person name="Dejardin A."/>
            <person name="Depamphilis C."/>
            <person name="Detter J."/>
            <person name="Dirks B."/>
            <person name="Dubchak I."/>
            <person name="Duplessis S."/>
            <person name="Ehlting J."/>
            <person name="Ellis B."/>
            <person name="Gendler K."/>
            <person name="Goodstein D."/>
            <person name="Gribskov M."/>
            <person name="Grimwood J."/>
            <person name="Groover A."/>
            <person name="Gunter L."/>
            <person name="Hamberger B."/>
            <person name="Heinze B."/>
            <person name="Helariutta Y."/>
            <person name="Henrissat B."/>
            <person name="Holligan D."/>
            <person name="Holt R."/>
            <person name="Huang W."/>
            <person name="Islam-Faridi N."/>
            <person name="Jones S."/>
            <person name="Jones-Rhoades M."/>
            <person name="Jorgensen R."/>
            <person name="Joshi C."/>
            <person name="Kangasjarvi J."/>
            <person name="Karlsson J."/>
            <person name="Kelleher C."/>
            <person name="Kirkpatrick R."/>
            <person name="Kirst M."/>
            <person name="Kohler A."/>
            <person name="Kalluri U."/>
            <person name="Larimer F."/>
            <person name="Leebens-Mack J."/>
            <person name="Leple J.C."/>
            <person name="Locascio P."/>
            <person name="Lou Y."/>
            <person name="Lucas S."/>
            <person name="Martin F."/>
            <person name="Montanini B."/>
            <person name="Napoli C."/>
            <person name="Nelson D.R."/>
            <person name="Nelson C."/>
            <person name="Nieminen K."/>
            <person name="Nilsson O."/>
            <person name="Pereda V."/>
            <person name="Peter G."/>
            <person name="Philippe R."/>
            <person name="Pilate G."/>
            <person name="Poliakov A."/>
            <person name="Razumovskaya J."/>
            <person name="Richardson P."/>
            <person name="Rinaldi C."/>
            <person name="Ritland K."/>
            <person name="Rouze P."/>
            <person name="Ryaboy D."/>
            <person name="Schmutz J."/>
            <person name="Schrader J."/>
            <person name="Segerman B."/>
            <person name="Shin H."/>
            <person name="Siddiqui A."/>
            <person name="Sterky F."/>
            <person name="Terry A."/>
            <person name="Tsai C.J."/>
            <person name="Uberbacher E."/>
            <person name="Unneberg P."/>
            <person name="Vahala J."/>
            <person name="Wall K."/>
            <person name="Wessler S."/>
            <person name="Yang G."/>
            <person name="Yin T."/>
            <person name="Douglas C."/>
            <person name="Marra M."/>
            <person name="Sandberg G."/>
            <person name="Van de Peer Y."/>
            <person name="Rokhsar D."/>
        </authorList>
    </citation>
    <scope>NUCLEOTIDE SEQUENCE [LARGE SCALE GENOMIC DNA]</scope>
    <source>
        <strain evidence="3">cv. Nisqually</strain>
    </source>
</reference>
<keyword evidence="1" id="KW-0812">Transmembrane</keyword>
<dbReference type="AlphaFoldDB" id="A0A2K1X0V8"/>
<gene>
    <name evidence="2" type="ORF">POPTR_018G144900</name>
</gene>
<dbReference type="InParanoid" id="A0A2K1X0V8"/>